<dbReference type="InterPro" id="IPR011059">
    <property type="entry name" value="Metal-dep_hydrolase_composite"/>
</dbReference>
<dbReference type="GO" id="GO:0004157">
    <property type="term" value="F:dihydropyrimidinase activity"/>
    <property type="evidence" value="ECO:0007669"/>
    <property type="project" value="TreeGrafter"/>
</dbReference>
<feature type="region of interest" description="Disordered" evidence="2">
    <location>
        <begin position="126"/>
        <end position="175"/>
    </location>
</feature>
<feature type="compositionally biased region" description="Polar residues" evidence="2">
    <location>
        <begin position="1240"/>
        <end position="1252"/>
    </location>
</feature>
<evidence type="ECO:0000256" key="2">
    <source>
        <dbReference type="SAM" id="MobiDB-lite"/>
    </source>
</evidence>
<comment type="caution">
    <text evidence="4">The sequence shown here is derived from an EMBL/GenBank/DDBJ whole genome shotgun (WGS) entry which is preliminary data.</text>
</comment>
<dbReference type="GO" id="GO:0006208">
    <property type="term" value="P:pyrimidine nucleobase catabolic process"/>
    <property type="evidence" value="ECO:0007669"/>
    <property type="project" value="TreeGrafter"/>
</dbReference>
<dbReference type="AlphaFoldDB" id="A0AAD4N2C4"/>
<evidence type="ECO:0000313" key="4">
    <source>
        <dbReference type="EMBL" id="KAI1714521.1"/>
    </source>
</evidence>
<feature type="compositionally biased region" description="Basic and acidic residues" evidence="2">
    <location>
        <begin position="486"/>
        <end position="503"/>
    </location>
</feature>
<feature type="region of interest" description="Disordered" evidence="2">
    <location>
        <begin position="1215"/>
        <end position="1273"/>
    </location>
</feature>
<feature type="compositionally biased region" description="Low complexity" evidence="2">
    <location>
        <begin position="325"/>
        <end position="342"/>
    </location>
</feature>
<feature type="compositionally biased region" description="Polar residues" evidence="2">
    <location>
        <begin position="143"/>
        <end position="153"/>
    </location>
</feature>
<feature type="region of interest" description="Disordered" evidence="2">
    <location>
        <begin position="265"/>
        <end position="700"/>
    </location>
</feature>
<dbReference type="PANTHER" id="PTHR11647">
    <property type="entry name" value="HYDRANTOINASE/DIHYDROPYRIMIDINASE FAMILY MEMBER"/>
    <property type="match status" value="1"/>
</dbReference>
<feature type="compositionally biased region" description="Low complexity" evidence="2">
    <location>
        <begin position="265"/>
        <end position="274"/>
    </location>
</feature>
<feature type="compositionally biased region" description="Polar residues" evidence="2">
    <location>
        <begin position="388"/>
        <end position="407"/>
    </location>
</feature>
<dbReference type="Gene3D" id="3.20.20.140">
    <property type="entry name" value="Metal-dependent hydrolases"/>
    <property type="match status" value="1"/>
</dbReference>
<feature type="domain" description="Amidohydrolase-related" evidence="3">
    <location>
        <begin position="774"/>
        <end position="1139"/>
    </location>
</feature>
<accession>A0AAD4N2C4</accession>
<feature type="compositionally biased region" description="Basic and acidic residues" evidence="2">
    <location>
        <begin position="127"/>
        <end position="140"/>
    </location>
</feature>
<sequence>MFPWLPFFTYPDPCCKSTQKLRRRRRIHHSQPNSTKDQVESNGIMVSSLSIPHVVRIEYVLRQNVTTLSKSSIIEPKEEIAVETKTEASRQQKRDSFETSAAMLEIFGGGPSAADSNVATTTSATKYDVESRQETHKRPIQENGVQNLETTPSFEEPAKKPRPEELLASDAQPQTKISEDISAQISKPSEAIKATAKIEPPVSDIPETVEVKQEEVSISDSLQKSTVHSPQTPVEVGTPPAVRAARARQRAFQPSSDMLALFGGVASSEGGASEPNKASVAEIAASDSKTSIEIDHGHQLTSTGSAMDRSEPGPELNEEEHDVRPCSSSSLPSSDKSPSVSESQERREEASPSPRQKAKVRGVARFSSAADEGGPEQVLENEQILEIESSTKPQSSASETVPSSNPTVAPPIHRRGSRNVNVLSSSSPFYTGTSNQKEGRSPVAVVKPMQLSDPGPELPFDDEQEGHENGVLAEIHQETGINHGVCHPEGEDTQKSQDNKGDWIDGEPSFTKSGQPWTDEETSHAQKEARQDKEEGKRRESARTDKHASGKRSDSKSSRERRQQHQNKVPSIDLAYCGDDEGDTVTANGGKGKKTKREGAGPTAGKTSLLNNHNDNPKKGPASPYNRSGSRGVSPGDTSSRRQRGSPNLSTPPHSGHSSKSPTSGLLRNQTSPHTQQKPVRTAQTGKEASTNGHTEKKSSITATYSSSIFGPTSGGGGGGGAGMVTAVNDAQIINDDEIFAGDILIEGGIIKKISPNPLKAPVNAHVIEANGRWILPAGIDVHTQFSASSLVEEYLSGTKAALSGGTATIIDTLCPRETESLVAALDQVRNVISEHAQCNVGLSVVVPQWRGEKTRQEMTQLVREKGVNSFVLELSTDSDLFEALEHAKELGAHCRILPENKAVVAMMEKRLAQQKGLSGAQLFLQARPAKLEAEQIHRLCVLSQLTNTPFAVLSVTSSEASDAVRNGKKEGAMITAEVPIAAISQGSDSSKAALTRIPLRPHPSNAEDVLELLANSPLSMCVSDYSVSKPASLMNGAVKNGLTGVSNYAIIEQRMSILWEKAVVQLGRFDPMRFVAVTSSNAAKMFNMYPKKGRIAVGSDADVVLWDLDSSRQLSAPTTPFDGLTVHATPVATICAGRLEAKSGQVPKIERKQDLFLPLLPNSPYVFGMVHLREKTFNLSLQANRNKPEQEIYESEQSRRTSIASSSCSGIVDERARSAGSSSSAAAQKATTPATRTALSGSRNRNIQSTDQPKRSATKVIHPPGGKTSGFW</sequence>
<feature type="compositionally biased region" description="Basic and acidic residues" evidence="2">
    <location>
        <begin position="156"/>
        <end position="165"/>
    </location>
</feature>
<dbReference type="InterPro" id="IPR050378">
    <property type="entry name" value="Metallo-dep_Hydrolases_sf"/>
</dbReference>
<dbReference type="GO" id="GO:0005829">
    <property type="term" value="C:cytosol"/>
    <property type="evidence" value="ECO:0007669"/>
    <property type="project" value="TreeGrafter"/>
</dbReference>
<feature type="compositionally biased region" description="Polar residues" evidence="2">
    <location>
        <begin position="216"/>
        <end position="232"/>
    </location>
</feature>
<feature type="compositionally biased region" description="Polar residues" evidence="2">
    <location>
        <begin position="645"/>
        <end position="693"/>
    </location>
</feature>
<name>A0AAD4N2C4_9BILA</name>
<dbReference type="PANTHER" id="PTHR11647:SF74">
    <property type="entry name" value="PROTEIN UNC-33"/>
    <property type="match status" value="1"/>
</dbReference>
<dbReference type="Pfam" id="PF01979">
    <property type="entry name" value="Amidohydro_1"/>
    <property type="match status" value="1"/>
</dbReference>
<organism evidence="4 5">
    <name type="scientific">Ditylenchus destructor</name>
    <dbReference type="NCBI Taxonomy" id="166010"/>
    <lineage>
        <taxon>Eukaryota</taxon>
        <taxon>Metazoa</taxon>
        <taxon>Ecdysozoa</taxon>
        <taxon>Nematoda</taxon>
        <taxon>Chromadorea</taxon>
        <taxon>Rhabditida</taxon>
        <taxon>Tylenchina</taxon>
        <taxon>Tylenchomorpha</taxon>
        <taxon>Sphaerularioidea</taxon>
        <taxon>Anguinidae</taxon>
        <taxon>Anguininae</taxon>
        <taxon>Ditylenchus</taxon>
    </lineage>
</organism>
<dbReference type="FunFam" id="3.20.20.140:FF:000174">
    <property type="entry name" value="Dihydropyrimidinase-related protein 2"/>
    <property type="match status" value="1"/>
</dbReference>
<proteinExistence type="inferred from homology"/>
<feature type="compositionally biased region" description="Basic and acidic residues" evidence="2">
    <location>
        <begin position="521"/>
        <end position="563"/>
    </location>
</feature>
<evidence type="ECO:0000256" key="1">
    <source>
        <dbReference type="ARBA" id="ARBA00008829"/>
    </source>
</evidence>
<keyword evidence="5" id="KW-1185">Reference proteome</keyword>
<evidence type="ECO:0000259" key="3">
    <source>
        <dbReference type="Pfam" id="PF01979"/>
    </source>
</evidence>
<feature type="region of interest" description="Disordered" evidence="2">
    <location>
        <begin position="21"/>
        <end position="41"/>
    </location>
</feature>
<feature type="compositionally biased region" description="Polar residues" evidence="2">
    <location>
        <begin position="418"/>
        <end position="436"/>
    </location>
</feature>
<feature type="compositionally biased region" description="Low complexity" evidence="2">
    <location>
        <begin position="1219"/>
        <end position="1239"/>
    </location>
</feature>
<dbReference type="Gene3D" id="2.30.40.10">
    <property type="entry name" value="Urease, subunit C, domain 1"/>
    <property type="match status" value="1"/>
</dbReference>
<feature type="compositionally biased region" description="Polar residues" evidence="2">
    <location>
        <begin position="605"/>
        <end position="614"/>
    </location>
</feature>
<feature type="region of interest" description="Disordered" evidence="2">
    <location>
        <begin position="204"/>
        <end position="238"/>
    </location>
</feature>
<gene>
    <name evidence="4" type="ORF">DdX_08619</name>
</gene>
<dbReference type="InterPro" id="IPR006680">
    <property type="entry name" value="Amidohydro-rel"/>
</dbReference>
<dbReference type="SUPFAM" id="SSF51556">
    <property type="entry name" value="Metallo-dependent hydrolases"/>
    <property type="match status" value="1"/>
</dbReference>
<dbReference type="Proteomes" id="UP001201812">
    <property type="component" value="Unassembled WGS sequence"/>
</dbReference>
<reference evidence="4" key="1">
    <citation type="submission" date="2022-01" db="EMBL/GenBank/DDBJ databases">
        <title>Genome Sequence Resource for Two Populations of Ditylenchus destructor, the Migratory Endoparasitic Phytonematode.</title>
        <authorList>
            <person name="Zhang H."/>
            <person name="Lin R."/>
            <person name="Xie B."/>
        </authorList>
    </citation>
    <scope>NUCLEOTIDE SEQUENCE</scope>
    <source>
        <strain evidence="4">BazhouSP</strain>
    </source>
</reference>
<comment type="similarity">
    <text evidence="1">Belongs to the metallo-dependent hydrolases superfamily. Hydantoinase/dihydropyrimidinase family.</text>
</comment>
<feature type="compositionally biased region" description="Polar residues" evidence="2">
    <location>
        <begin position="30"/>
        <end position="41"/>
    </location>
</feature>
<evidence type="ECO:0000313" key="5">
    <source>
        <dbReference type="Proteomes" id="UP001201812"/>
    </source>
</evidence>
<dbReference type="InterPro" id="IPR032466">
    <property type="entry name" value="Metal_Hydrolase"/>
</dbReference>
<protein>
    <submittedName>
        <fullName evidence="4">Amidohydrolase family domain-containing protein</fullName>
    </submittedName>
</protein>
<dbReference type="SUPFAM" id="SSF51338">
    <property type="entry name" value="Composite domain of metallo-dependent hydrolases"/>
    <property type="match status" value="1"/>
</dbReference>
<dbReference type="EMBL" id="JAKKPZ010000013">
    <property type="protein sequence ID" value="KAI1714521.1"/>
    <property type="molecule type" value="Genomic_DNA"/>
</dbReference>